<keyword evidence="2" id="KW-0456">Lyase</keyword>
<organism evidence="4 5">
    <name type="scientific">Leptosia nina</name>
    <dbReference type="NCBI Taxonomy" id="320188"/>
    <lineage>
        <taxon>Eukaryota</taxon>
        <taxon>Metazoa</taxon>
        <taxon>Ecdysozoa</taxon>
        <taxon>Arthropoda</taxon>
        <taxon>Hexapoda</taxon>
        <taxon>Insecta</taxon>
        <taxon>Pterygota</taxon>
        <taxon>Neoptera</taxon>
        <taxon>Endopterygota</taxon>
        <taxon>Lepidoptera</taxon>
        <taxon>Glossata</taxon>
        <taxon>Ditrysia</taxon>
        <taxon>Papilionoidea</taxon>
        <taxon>Pieridae</taxon>
        <taxon>Pierinae</taxon>
        <taxon>Leptosia</taxon>
    </lineage>
</organism>
<dbReference type="GO" id="GO:0016829">
    <property type="term" value="F:lyase activity"/>
    <property type="evidence" value="ECO:0007669"/>
    <property type="project" value="UniProtKB-KW"/>
</dbReference>
<keyword evidence="3" id="KW-0704">Schiff base</keyword>
<dbReference type="SUPFAM" id="SSF51569">
    <property type="entry name" value="Aldolase"/>
    <property type="match status" value="1"/>
</dbReference>
<sequence length="82" mass="9275">MLKYWQPITSKEASFDFHGLVAPVFTPLYEDGEINYDVIPKYAKYLVMQNVTGILVGGTTGEFASLNMKERNALLDAWLEIT</sequence>
<accession>A0AAV1JM20</accession>
<dbReference type="InterPro" id="IPR020624">
    <property type="entry name" value="Schiff_base-form_aldolases_CS"/>
</dbReference>
<dbReference type="Proteomes" id="UP001497472">
    <property type="component" value="Unassembled WGS sequence"/>
</dbReference>
<evidence type="ECO:0000256" key="1">
    <source>
        <dbReference type="ARBA" id="ARBA00011881"/>
    </source>
</evidence>
<dbReference type="Gene3D" id="3.20.20.70">
    <property type="entry name" value="Aldolase class I"/>
    <property type="match status" value="1"/>
</dbReference>
<dbReference type="InterPro" id="IPR013785">
    <property type="entry name" value="Aldolase_TIM"/>
</dbReference>
<evidence type="ECO:0000256" key="3">
    <source>
        <dbReference type="ARBA" id="ARBA00023270"/>
    </source>
</evidence>
<proteinExistence type="predicted"/>
<dbReference type="PROSITE" id="PS00665">
    <property type="entry name" value="DHDPS_1"/>
    <property type="match status" value="1"/>
</dbReference>
<comment type="caution">
    <text evidence="4">The sequence shown here is derived from an EMBL/GenBank/DDBJ whole genome shotgun (WGS) entry which is preliminary data.</text>
</comment>
<dbReference type="AlphaFoldDB" id="A0AAV1JM20"/>
<comment type="subunit">
    <text evidence="1">Homotetramer.</text>
</comment>
<dbReference type="InterPro" id="IPR002220">
    <property type="entry name" value="DapA-like"/>
</dbReference>
<name>A0AAV1JM20_9NEOP</name>
<evidence type="ECO:0008006" key="6">
    <source>
        <dbReference type="Google" id="ProtNLM"/>
    </source>
</evidence>
<reference evidence="4 5" key="1">
    <citation type="submission" date="2023-11" db="EMBL/GenBank/DDBJ databases">
        <authorList>
            <person name="Okamura Y."/>
        </authorList>
    </citation>
    <scope>NUCLEOTIDE SEQUENCE [LARGE SCALE GENOMIC DNA]</scope>
</reference>
<evidence type="ECO:0000256" key="2">
    <source>
        <dbReference type="ARBA" id="ARBA00023239"/>
    </source>
</evidence>
<dbReference type="Pfam" id="PF00701">
    <property type="entry name" value="DHDPS"/>
    <property type="match status" value="1"/>
</dbReference>
<gene>
    <name evidence="4" type="ORF">LNINA_LOCUS9648</name>
</gene>
<evidence type="ECO:0000313" key="4">
    <source>
        <dbReference type="EMBL" id="CAK1550420.1"/>
    </source>
</evidence>
<keyword evidence="5" id="KW-1185">Reference proteome</keyword>
<dbReference type="PANTHER" id="PTHR12128">
    <property type="entry name" value="DIHYDRODIPICOLINATE SYNTHASE"/>
    <property type="match status" value="1"/>
</dbReference>
<evidence type="ECO:0000313" key="5">
    <source>
        <dbReference type="Proteomes" id="UP001497472"/>
    </source>
</evidence>
<dbReference type="EMBL" id="CAVLEF010000082">
    <property type="protein sequence ID" value="CAK1550420.1"/>
    <property type="molecule type" value="Genomic_DNA"/>
</dbReference>
<protein>
    <recommendedName>
        <fullName evidence="6">Dihydrodipicolinate synthase family protein</fullName>
    </recommendedName>
</protein>